<name>A0ABW1JIA2_9ACTN</name>
<dbReference type="InterPro" id="IPR020557">
    <property type="entry name" value="Fumarate_lyase_CS"/>
</dbReference>
<dbReference type="InterPro" id="IPR012789">
    <property type="entry name" value="Protocat_PcaB-like"/>
</dbReference>
<dbReference type="PANTHER" id="PTHR43172:SF2">
    <property type="entry name" value="ADENYLOSUCCINATE LYASE C-TERMINAL DOMAIN-CONTAINING PROTEIN"/>
    <property type="match status" value="1"/>
</dbReference>
<dbReference type="PANTHER" id="PTHR43172">
    <property type="entry name" value="ADENYLOSUCCINATE LYASE"/>
    <property type="match status" value="1"/>
</dbReference>
<gene>
    <name evidence="4" type="primary">pcaB</name>
    <name evidence="4" type="ORF">ACFQDO_18370</name>
</gene>
<dbReference type="InterPro" id="IPR008948">
    <property type="entry name" value="L-Aspartase-like"/>
</dbReference>
<accession>A0ABW1JIA2</accession>
<dbReference type="EC" id="5.5.1.2" evidence="4"/>
<dbReference type="Gene3D" id="1.20.200.10">
    <property type="entry name" value="Fumarase/aspartase (Central domain)"/>
    <property type="match status" value="1"/>
</dbReference>
<dbReference type="InterPro" id="IPR000362">
    <property type="entry name" value="Fumarate_lyase_fam"/>
</dbReference>
<dbReference type="PRINTS" id="PR00149">
    <property type="entry name" value="FUMRATELYASE"/>
</dbReference>
<dbReference type="Proteomes" id="UP001596189">
    <property type="component" value="Unassembled WGS sequence"/>
</dbReference>
<dbReference type="CDD" id="cd01597">
    <property type="entry name" value="pCLME"/>
    <property type="match status" value="1"/>
</dbReference>
<dbReference type="Pfam" id="PF00206">
    <property type="entry name" value="Lyase_1"/>
    <property type="match status" value="1"/>
</dbReference>
<evidence type="ECO:0000313" key="5">
    <source>
        <dbReference type="Proteomes" id="UP001596189"/>
    </source>
</evidence>
<feature type="domain" description="Adenylosuccinate lyase C-terminal" evidence="3">
    <location>
        <begin position="369"/>
        <end position="443"/>
    </location>
</feature>
<dbReference type="PROSITE" id="PS00163">
    <property type="entry name" value="FUMARATE_LYASES"/>
    <property type="match status" value="1"/>
</dbReference>
<comment type="caution">
    <text evidence="4">The sequence shown here is derived from an EMBL/GenBank/DDBJ whole genome shotgun (WGS) entry which is preliminary data.</text>
</comment>
<evidence type="ECO:0000313" key="4">
    <source>
        <dbReference type="EMBL" id="MFC6009104.1"/>
    </source>
</evidence>
<dbReference type="InterPro" id="IPR022761">
    <property type="entry name" value="Fumarate_lyase_N"/>
</dbReference>
<protein>
    <submittedName>
        <fullName evidence="4">3-carboxy-cis,cis-muconate cycloisomerase</fullName>
        <ecNumber evidence="4">5.5.1.2</ecNumber>
    </submittedName>
</protein>
<dbReference type="EMBL" id="JBHSRD010000008">
    <property type="protein sequence ID" value="MFC6009104.1"/>
    <property type="molecule type" value="Genomic_DNA"/>
</dbReference>
<dbReference type="Gene3D" id="1.10.40.30">
    <property type="entry name" value="Fumarase/aspartase (C-terminal domain)"/>
    <property type="match status" value="1"/>
</dbReference>
<keyword evidence="5" id="KW-1185">Reference proteome</keyword>
<dbReference type="RefSeq" id="WP_345717632.1">
    <property type="nucleotide sequence ID" value="NZ_BAABFP010000007.1"/>
</dbReference>
<dbReference type="GO" id="GO:0047472">
    <property type="term" value="F:3-carboxy-cis,cis-muconate cycloisomerase activity"/>
    <property type="evidence" value="ECO:0007669"/>
    <property type="project" value="UniProtKB-EC"/>
</dbReference>
<proteinExistence type="inferred from homology"/>
<evidence type="ECO:0000256" key="2">
    <source>
        <dbReference type="ARBA" id="ARBA00034772"/>
    </source>
</evidence>
<dbReference type="SUPFAM" id="SSF48557">
    <property type="entry name" value="L-aspartase-like"/>
    <property type="match status" value="1"/>
</dbReference>
<evidence type="ECO:0000256" key="1">
    <source>
        <dbReference type="ARBA" id="ARBA00023239"/>
    </source>
</evidence>
<dbReference type="SMART" id="SM00998">
    <property type="entry name" value="ADSL_C"/>
    <property type="match status" value="1"/>
</dbReference>
<comment type="similarity">
    <text evidence="2">Belongs to the class-II fumarase/aspartase family.</text>
</comment>
<sequence>MRPSSSRSDGAGPPPPPLLAGLTAGPDVDALLDDTALLRAMLDVESALAGALADCGLAPRSVADALEEACERPDRLDLSGLVEGTASAGNPVVPLVSAIGTAVPPDARTWVHYGATSQDVLDTALMLLVSRCHATLDAAFRTAGDAAASLALTHRDTLAVARTLGQQASPTTFGLVAAGWLSQLDTARARWALVAGDLPVQLGGAVGTRAAYGTQGEAVAAALASRLELTTRSPWHTDRQPILDVAAALGAAVVACGKVATDVLLLAQTELGEVAEASGGGSSAMPHKQNPVSAVLVSAAARRGPALVGSLFGSAVHEQQRATGAWHAEWEPLRDLLRLALGAAQRTADLLEGLQVFPDRMREHLRGGGAVVMAESVATRLLPSLGRAQAQYLVAQAARSRDFEAALRADPYVLDALGDSGISDALDPRQWLGTSGELVDAAVARHQRLGAP</sequence>
<reference evidence="5" key="1">
    <citation type="journal article" date="2019" name="Int. J. Syst. Evol. Microbiol.">
        <title>The Global Catalogue of Microorganisms (GCM) 10K type strain sequencing project: providing services to taxonomists for standard genome sequencing and annotation.</title>
        <authorList>
            <consortium name="The Broad Institute Genomics Platform"/>
            <consortium name="The Broad Institute Genome Sequencing Center for Infectious Disease"/>
            <person name="Wu L."/>
            <person name="Ma J."/>
        </authorList>
    </citation>
    <scope>NUCLEOTIDE SEQUENCE [LARGE SCALE GENOMIC DNA]</scope>
    <source>
        <strain evidence="5">KACC 14249</strain>
    </source>
</reference>
<organism evidence="4 5">
    <name type="scientific">Angustibacter luteus</name>
    <dbReference type="NCBI Taxonomy" id="658456"/>
    <lineage>
        <taxon>Bacteria</taxon>
        <taxon>Bacillati</taxon>
        <taxon>Actinomycetota</taxon>
        <taxon>Actinomycetes</taxon>
        <taxon>Kineosporiales</taxon>
        <taxon>Kineosporiaceae</taxon>
    </lineage>
</organism>
<keyword evidence="1" id="KW-0456">Lyase</keyword>
<evidence type="ECO:0000259" key="3">
    <source>
        <dbReference type="SMART" id="SM00998"/>
    </source>
</evidence>
<dbReference type="NCBIfam" id="TIGR02426">
    <property type="entry name" value="protocat_pcaB"/>
    <property type="match status" value="1"/>
</dbReference>
<dbReference type="InterPro" id="IPR019468">
    <property type="entry name" value="AdenyloSucc_lyase_C"/>
</dbReference>
<keyword evidence="4" id="KW-0413">Isomerase</keyword>